<evidence type="ECO:0000313" key="2">
    <source>
        <dbReference type="Proteomes" id="UP001187734"/>
    </source>
</evidence>
<proteinExistence type="predicted"/>
<dbReference type="AlphaFoldDB" id="A0AAE8SPX9"/>
<organism evidence="1 2">
    <name type="scientific">Fusarium torulosum</name>
    <dbReference type="NCBI Taxonomy" id="33205"/>
    <lineage>
        <taxon>Eukaryota</taxon>
        <taxon>Fungi</taxon>
        <taxon>Dikarya</taxon>
        <taxon>Ascomycota</taxon>
        <taxon>Pezizomycotina</taxon>
        <taxon>Sordariomycetes</taxon>
        <taxon>Hypocreomycetidae</taxon>
        <taxon>Hypocreales</taxon>
        <taxon>Nectriaceae</taxon>
        <taxon>Fusarium</taxon>
    </lineage>
</organism>
<accession>A0AAE8SPX9</accession>
<reference evidence="1" key="1">
    <citation type="submission" date="2018-03" db="EMBL/GenBank/DDBJ databases">
        <authorList>
            <person name="Guldener U."/>
        </authorList>
    </citation>
    <scope>NUCLEOTIDE SEQUENCE</scope>
</reference>
<keyword evidence="2" id="KW-1185">Reference proteome</keyword>
<sequence length="28" mass="3200">MAQWDFKEGHMTPLSALHKAPITSYIIL</sequence>
<comment type="caution">
    <text evidence="1">The sequence shown here is derived from an EMBL/GenBank/DDBJ whole genome shotgun (WGS) entry which is preliminary data.</text>
</comment>
<evidence type="ECO:0000313" key="1">
    <source>
        <dbReference type="EMBL" id="SPJ91517.1"/>
    </source>
</evidence>
<gene>
    <name evidence="1" type="ORF">FTOL_13532</name>
</gene>
<dbReference type="Proteomes" id="UP001187734">
    <property type="component" value="Unassembled WGS sequence"/>
</dbReference>
<name>A0AAE8SPX9_9HYPO</name>
<dbReference type="EMBL" id="ONZP01000861">
    <property type="protein sequence ID" value="SPJ91517.1"/>
    <property type="molecule type" value="Genomic_DNA"/>
</dbReference>
<protein>
    <submittedName>
        <fullName evidence="1">Uncharacterized protein</fullName>
    </submittedName>
</protein>